<feature type="region of interest" description="Disordered" evidence="1">
    <location>
        <begin position="1"/>
        <end position="23"/>
    </location>
</feature>
<gene>
    <name evidence="2" type="ORF">DGQ38_01750</name>
</gene>
<evidence type="ECO:0000313" key="3">
    <source>
        <dbReference type="Proteomes" id="UP000264330"/>
    </source>
</evidence>
<dbReference type="Proteomes" id="UP000264330">
    <property type="component" value="Unassembled WGS sequence"/>
</dbReference>
<evidence type="ECO:0000256" key="1">
    <source>
        <dbReference type="SAM" id="MobiDB-lite"/>
    </source>
</evidence>
<organism evidence="2 3">
    <name type="scientific">Zunongwangia profunda</name>
    <dbReference type="NCBI Taxonomy" id="398743"/>
    <lineage>
        <taxon>Bacteria</taxon>
        <taxon>Pseudomonadati</taxon>
        <taxon>Bacteroidota</taxon>
        <taxon>Flavobacteriia</taxon>
        <taxon>Flavobacteriales</taxon>
        <taxon>Flavobacteriaceae</taxon>
        <taxon>Zunongwangia</taxon>
    </lineage>
</organism>
<comment type="caution">
    <text evidence="2">The sequence shown here is derived from an EMBL/GenBank/DDBJ whole genome shotgun (WGS) entry which is preliminary data.</text>
</comment>
<evidence type="ECO:0000313" key="2">
    <source>
        <dbReference type="EMBL" id="HCV79755.1"/>
    </source>
</evidence>
<name>A0A3D5IV59_9FLAO</name>
<dbReference type="Gene3D" id="2.40.30.20">
    <property type="match status" value="1"/>
</dbReference>
<dbReference type="AlphaFoldDB" id="A0A3D5IV59"/>
<dbReference type="EMBL" id="DPMF01000033">
    <property type="protein sequence ID" value="HCV79755.1"/>
    <property type="molecule type" value="Genomic_DNA"/>
</dbReference>
<feature type="non-terminal residue" evidence="2">
    <location>
        <position position="235"/>
    </location>
</feature>
<reference evidence="2 3" key="1">
    <citation type="journal article" date="2018" name="Nat. Biotechnol.">
        <title>A standardized bacterial taxonomy based on genome phylogeny substantially revises the tree of life.</title>
        <authorList>
            <person name="Parks D.H."/>
            <person name="Chuvochina M."/>
            <person name="Waite D.W."/>
            <person name="Rinke C."/>
            <person name="Skarshewski A."/>
            <person name="Chaumeil P.A."/>
            <person name="Hugenholtz P."/>
        </authorList>
    </citation>
    <scope>NUCLEOTIDE SEQUENCE [LARGE SCALE GENOMIC DNA]</scope>
    <source>
        <strain evidence="2">UBA9359</strain>
    </source>
</reference>
<proteinExistence type="predicted"/>
<dbReference type="InterPro" id="IPR023366">
    <property type="entry name" value="ATP_synth_asu-like_sf"/>
</dbReference>
<protein>
    <submittedName>
        <fullName evidence="2">Uncharacterized protein</fullName>
    </submittedName>
</protein>
<sequence length="235" mass="24858">MALQKVTLKPGFNKQATSSQAEGEWVDGDNVRFRYQSPEKIGGWNQKTENTIVGAGRALTTWTAIDATKYAAIGTNKMLALYRGDSFYDITPLANTVNTCTITSTTGSSTVTIDKTSHGLEEGALLIFDNVTIPAGCSFTTGDFTTNTFEVQAASANSFNVVMASTETGGGASTGTGLDVEPYEVIGPINQIFQYGFGTGTYGASTYGTARTSSQIILDPGSWSLDNFGQKLIAT</sequence>
<accession>A0A3D5IV59</accession>